<evidence type="ECO:0000259" key="8">
    <source>
        <dbReference type="Pfam" id="PF17785"/>
    </source>
</evidence>
<dbReference type="GO" id="GO:0005737">
    <property type="term" value="C:cytoplasm"/>
    <property type="evidence" value="ECO:0007669"/>
    <property type="project" value="UniProtKB-SubCell"/>
</dbReference>
<dbReference type="Proteomes" id="UP000095563">
    <property type="component" value="Unassembled WGS sequence"/>
</dbReference>
<feature type="domain" description="S-adenosylmethionine-dependent methyltransferase" evidence="7">
    <location>
        <begin position="173"/>
        <end position="358"/>
    </location>
</feature>
<dbReference type="SUPFAM" id="SSF53335">
    <property type="entry name" value="S-adenosyl-L-methionine-dependent methyltransferases"/>
    <property type="match status" value="1"/>
</dbReference>
<dbReference type="InterPro" id="IPR019614">
    <property type="entry name" value="SAM-dep_methyl-trfase"/>
</dbReference>
<dbReference type="GO" id="GO:0003723">
    <property type="term" value="F:RNA binding"/>
    <property type="evidence" value="ECO:0007669"/>
    <property type="project" value="InterPro"/>
</dbReference>
<keyword evidence="4 9" id="KW-0808">Transferase</keyword>
<dbReference type="SUPFAM" id="SSF88697">
    <property type="entry name" value="PUA domain-like"/>
    <property type="match status" value="1"/>
</dbReference>
<dbReference type="CDD" id="cd02440">
    <property type="entry name" value="AdoMet_MTases"/>
    <property type="match status" value="1"/>
</dbReference>
<dbReference type="PANTHER" id="PTHR42873:SF1">
    <property type="entry name" value="S-ADENOSYLMETHIONINE-DEPENDENT METHYLTRANSFERASE DOMAIN-CONTAINING PROTEIN"/>
    <property type="match status" value="1"/>
</dbReference>
<dbReference type="Gene3D" id="3.30.750.80">
    <property type="entry name" value="RNA methyltransferase domain (HRMD) like"/>
    <property type="match status" value="1"/>
</dbReference>
<dbReference type="InterPro" id="IPR015947">
    <property type="entry name" value="PUA-like_sf"/>
</dbReference>
<accession>A0A174UQ27</accession>
<dbReference type="InterPro" id="IPR029063">
    <property type="entry name" value="SAM-dependent_MTases_sf"/>
</dbReference>
<dbReference type="EMBL" id="CZBO01000005">
    <property type="protein sequence ID" value="CUQ21795.1"/>
    <property type="molecule type" value="Genomic_DNA"/>
</dbReference>
<dbReference type="Pfam" id="PF17785">
    <property type="entry name" value="PUA_3"/>
    <property type="match status" value="1"/>
</dbReference>
<keyword evidence="5" id="KW-0949">S-adenosyl-L-methionine</keyword>
<dbReference type="Gene3D" id="2.30.130.10">
    <property type="entry name" value="PUA domain"/>
    <property type="match status" value="1"/>
</dbReference>
<dbReference type="GO" id="GO:0008168">
    <property type="term" value="F:methyltransferase activity"/>
    <property type="evidence" value="ECO:0007669"/>
    <property type="project" value="UniProtKB-KW"/>
</dbReference>
<evidence type="ECO:0000313" key="9">
    <source>
        <dbReference type="EMBL" id="CUQ21795.1"/>
    </source>
</evidence>
<proteinExistence type="inferred from homology"/>
<keyword evidence="3 9" id="KW-0489">Methyltransferase</keyword>
<reference evidence="9 10" key="1">
    <citation type="submission" date="2015-09" db="EMBL/GenBank/DDBJ databases">
        <authorList>
            <consortium name="Pathogen Informatics"/>
        </authorList>
    </citation>
    <scope>NUCLEOTIDE SEQUENCE [LARGE SCALE GENOMIC DNA]</scope>
    <source>
        <strain evidence="9 10">2789STDY5834956</strain>
    </source>
</reference>
<dbReference type="EC" id="2.1.1.191" evidence="9"/>
<evidence type="ECO:0000256" key="4">
    <source>
        <dbReference type="ARBA" id="ARBA00022679"/>
    </source>
</evidence>
<comment type="subcellular location">
    <subcellularLocation>
        <location evidence="1">Cytoplasm</location>
    </subcellularLocation>
</comment>
<dbReference type="PROSITE" id="PS50890">
    <property type="entry name" value="PUA"/>
    <property type="match status" value="1"/>
</dbReference>
<name>A0A174UQ27_9CLOT</name>
<evidence type="ECO:0000313" key="10">
    <source>
        <dbReference type="Proteomes" id="UP000095563"/>
    </source>
</evidence>
<organism evidence="9 10">
    <name type="scientific">Clostridium baratii</name>
    <dbReference type="NCBI Taxonomy" id="1561"/>
    <lineage>
        <taxon>Bacteria</taxon>
        <taxon>Bacillati</taxon>
        <taxon>Bacillota</taxon>
        <taxon>Clostridia</taxon>
        <taxon>Eubacteriales</taxon>
        <taxon>Clostridiaceae</taxon>
        <taxon>Clostridium</taxon>
    </lineage>
</organism>
<gene>
    <name evidence="9" type="primary">rlmI</name>
    <name evidence="9" type="ORF">ERS852568_02372</name>
</gene>
<dbReference type="GO" id="GO:0032259">
    <property type="term" value="P:methylation"/>
    <property type="evidence" value="ECO:0007669"/>
    <property type="project" value="UniProtKB-KW"/>
</dbReference>
<dbReference type="Pfam" id="PF10672">
    <property type="entry name" value="Methyltrans_SAM"/>
    <property type="match status" value="1"/>
</dbReference>
<evidence type="ECO:0000259" key="7">
    <source>
        <dbReference type="Pfam" id="PF10672"/>
    </source>
</evidence>
<comment type="similarity">
    <text evidence="6">Belongs to the methyltransferase superfamily. RlmI family.</text>
</comment>
<dbReference type="AlphaFoldDB" id="A0A174UQ27"/>
<dbReference type="Gene3D" id="3.40.50.150">
    <property type="entry name" value="Vaccinia Virus protein VP39"/>
    <property type="match status" value="1"/>
</dbReference>
<protein>
    <submittedName>
        <fullName evidence="9">Methyltransferase</fullName>
        <ecNumber evidence="9">2.1.1.191</ecNumber>
    </submittedName>
</protein>
<evidence type="ECO:0000256" key="5">
    <source>
        <dbReference type="ARBA" id="ARBA00022691"/>
    </source>
</evidence>
<dbReference type="InterPro" id="IPR041532">
    <property type="entry name" value="RlmI-like_PUA"/>
</dbReference>
<dbReference type="CDD" id="cd11572">
    <property type="entry name" value="RlmI_M_like"/>
    <property type="match status" value="1"/>
</dbReference>
<dbReference type="InterPro" id="IPR036974">
    <property type="entry name" value="PUA_sf"/>
</dbReference>
<dbReference type="RefSeq" id="WP_055208208.1">
    <property type="nucleotide sequence ID" value="NZ_CZBO01000005.1"/>
</dbReference>
<evidence type="ECO:0000256" key="2">
    <source>
        <dbReference type="ARBA" id="ARBA00022490"/>
    </source>
</evidence>
<evidence type="ECO:0000256" key="3">
    <source>
        <dbReference type="ARBA" id="ARBA00022603"/>
    </source>
</evidence>
<sequence>MASKFYLHKLSKRAKAEQGRPWIYTDEIKEYDGDYQNGDIVEVYNHKHYFIGKGYINDASKIAIRIMTRDINEEINEEFFKKRFKAAWDYRKTVIDTSSCRFIFGEADFLPGLTVDKFEDYYVIQISTLGMDKYRDIIVKILVEEYGAKGVYERSDLKTREIEGLEQTKGFLTEPFDTNIQIIENGVKYIVDLENGQKTGFFLDQKENRKAIHRICKDKDVLDCFTHTGSFALNAGIAGAKSVLGIDVSQHAVDCATRNAAINNLQDTVKFECHNAFDVLSSWSKEGKKFDVVILDPPAFTKSRDTVSGAKRGYKEINLRGLKMVKEGGYFVTCSCSHYMSEELLKETIAQAAHDAHRTLRQIEFRTQSSDHPILWNSDESYYLKFFVFQVV</sequence>
<evidence type="ECO:0000256" key="1">
    <source>
        <dbReference type="ARBA" id="ARBA00004496"/>
    </source>
</evidence>
<dbReference type="CDD" id="cd21153">
    <property type="entry name" value="PUA_RlmI"/>
    <property type="match status" value="1"/>
</dbReference>
<evidence type="ECO:0000256" key="6">
    <source>
        <dbReference type="ARBA" id="ARBA00038091"/>
    </source>
</evidence>
<dbReference type="PANTHER" id="PTHR42873">
    <property type="entry name" value="RIBOSOMAL RNA LARGE SUBUNIT METHYLTRANSFERASE"/>
    <property type="match status" value="1"/>
</dbReference>
<feature type="domain" description="RlmI-like PUA" evidence="8">
    <location>
        <begin position="12"/>
        <end position="69"/>
    </location>
</feature>
<keyword evidence="2" id="KW-0963">Cytoplasm</keyword>